<protein>
    <recommendedName>
        <fullName evidence="4">MFS transporter</fullName>
    </recommendedName>
</protein>
<evidence type="ECO:0000313" key="2">
    <source>
        <dbReference type="EMBL" id="MDR6778469.1"/>
    </source>
</evidence>
<feature type="transmembrane region" description="Helical" evidence="1">
    <location>
        <begin position="24"/>
        <end position="45"/>
    </location>
</feature>
<comment type="caution">
    <text evidence="2">The sequence shown here is derived from an EMBL/GenBank/DDBJ whole genome shotgun (WGS) entry which is preliminary data.</text>
</comment>
<sequence length="48" mass="5116">MDNINEKVALYSSESSFSHTVSKLGVLVMGQGLLNGVTTGFVIIFTPI</sequence>
<gene>
    <name evidence="2" type="ORF">J2W98_002746</name>
</gene>
<dbReference type="Proteomes" id="UP001266807">
    <property type="component" value="Unassembled WGS sequence"/>
</dbReference>
<dbReference type="EMBL" id="JAVDUG010000003">
    <property type="protein sequence ID" value="MDR6778469.1"/>
    <property type="molecule type" value="Genomic_DNA"/>
</dbReference>
<keyword evidence="1" id="KW-0812">Transmembrane</keyword>
<evidence type="ECO:0000313" key="3">
    <source>
        <dbReference type="Proteomes" id="UP001266807"/>
    </source>
</evidence>
<keyword evidence="1" id="KW-1133">Transmembrane helix</keyword>
<name>A0ABU1QFQ1_9BACL</name>
<reference evidence="2 3" key="1">
    <citation type="submission" date="2023-07" db="EMBL/GenBank/DDBJ databases">
        <title>Sorghum-associated microbial communities from plants grown in Nebraska, USA.</title>
        <authorList>
            <person name="Schachtman D."/>
        </authorList>
    </citation>
    <scope>NUCLEOTIDE SEQUENCE [LARGE SCALE GENOMIC DNA]</scope>
    <source>
        <strain evidence="2 3">BE143</strain>
    </source>
</reference>
<evidence type="ECO:0008006" key="4">
    <source>
        <dbReference type="Google" id="ProtNLM"/>
    </source>
</evidence>
<organism evidence="2 3">
    <name type="scientific">Paenibacillus peoriae</name>
    <dbReference type="NCBI Taxonomy" id="59893"/>
    <lineage>
        <taxon>Bacteria</taxon>
        <taxon>Bacillati</taxon>
        <taxon>Bacillota</taxon>
        <taxon>Bacilli</taxon>
        <taxon>Bacillales</taxon>
        <taxon>Paenibacillaceae</taxon>
        <taxon>Paenibacillus</taxon>
    </lineage>
</organism>
<evidence type="ECO:0000256" key="1">
    <source>
        <dbReference type="SAM" id="Phobius"/>
    </source>
</evidence>
<proteinExistence type="predicted"/>
<accession>A0ABU1QFQ1</accession>
<keyword evidence="1" id="KW-0472">Membrane</keyword>
<keyword evidence="3" id="KW-1185">Reference proteome</keyword>